<evidence type="ECO:0000256" key="6">
    <source>
        <dbReference type="ARBA" id="ARBA00022750"/>
    </source>
</evidence>
<dbReference type="AlphaFoldDB" id="A0AAV5JGS1"/>
<evidence type="ECO:0000256" key="3">
    <source>
        <dbReference type="ARBA" id="ARBA00022525"/>
    </source>
</evidence>
<protein>
    <recommendedName>
        <fullName evidence="10">Peptidase A1 domain-containing protein</fullName>
    </recommendedName>
</protein>
<evidence type="ECO:0000313" key="12">
    <source>
        <dbReference type="Proteomes" id="UP001054252"/>
    </source>
</evidence>
<proteinExistence type="inferred from homology"/>
<evidence type="ECO:0000256" key="7">
    <source>
        <dbReference type="ARBA" id="ARBA00022801"/>
    </source>
</evidence>
<evidence type="ECO:0000256" key="8">
    <source>
        <dbReference type="ARBA" id="ARBA00023180"/>
    </source>
</evidence>
<feature type="domain" description="Peptidase A1" evidence="10">
    <location>
        <begin position="85"/>
        <end position="425"/>
    </location>
</feature>
<dbReference type="InterPro" id="IPR021109">
    <property type="entry name" value="Peptidase_aspartic_dom_sf"/>
</dbReference>
<dbReference type="GO" id="GO:0004190">
    <property type="term" value="F:aspartic-type endopeptidase activity"/>
    <property type="evidence" value="ECO:0007669"/>
    <property type="project" value="UniProtKB-KW"/>
</dbReference>
<evidence type="ECO:0000259" key="10">
    <source>
        <dbReference type="PROSITE" id="PS51767"/>
    </source>
</evidence>
<dbReference type="GO" id="GO:0005576">
    <property type="term" value="C:extracellular region"/>
    <property type="evidence" value="ECO:0007669"/>
    <property type="project" value="UniProtKB-SubCell"/>
</dbReference>
<comment type="subcellular location">
    <subcellularLocation>
        <location evidence="1">Secreted</location>
    </subcellularLocation>
</comment>
<dbReference type="PANTHER" id="PTHR47967:SF128">
    <property type="entry name" value="ASPARTIC PROTEINASE CDR1-LIKE"/>
    <property type="match status" value="1"/>
</dbReference>
<dbReference type="EMBL" id="BPVZ01000032">
    <property type="protein sequence ID" value="GKV10537.1"/>
    <property type="molecule type" value="Genomic_DNA"/>
</dbReference>
<feature type="signal peptide" evidence="9">
    <location>
        <begin position="1"/>
        <end position="20"/>
    </location>
</feature>
<dbReference type="GO" id="GO:0006508">
    <property type="term" value="P:proteolysis"/>
    <property type="evidence" value="ECO:0007669"/>
    <property type="project" value="UniProtKB-KW"/>
</dbReference>
<evidence type="ECO:0000256" key="1">
    <source>
        <dbReference type="ARBA" id="ARBA00004613"/>
    </source>
</evidence>
<gene>
    <name evidence="11" type="ORF">SLEP1_g21885</name>
</gene>
<keyword evidence="12" id="KW-1185">Reference proteome</keyword>
<dbReference type="InterPro" id="IPR033121">
    <property type="entry name" value="PEPTIDASE_A1"/>
</dbReference>
<dbReference type="Pfam" id="PF14543">
    <property type="entry name" value="TAXi_N"/>
    <property type="match status" value="1"/>
</dbReference>
<evidence type="ECO:0000256" key="5">
    <source>
        <dbReference type="ARBA" id="ARBA00022729"/>
    </source>
</evidence>
<organism evidence="11 12">
    <name type="scientific">Rubroshorea leprosula</name>
    <dbReference type="NCBI Taxonomy" id="152421"/>
    <lineage>
        <taxon>Eukaryota</taxon>
        <taxon>Viridiplantae</taxon>
        <taxon>Streptophyta</taxon>
        <taxon>Embryophyta</taxon>
        <taxon>Tracheophyta</taxon>
        <taxon>Spermatophyta</taxon>
        <taxon>Magnoliopsida</taxon>
        <taxon>eudicotyledons</taxon>
        <taxon>Gunneridae</taxon>
        <taxon>Pentapetalae</taxon>
        <taxon>rosids</taxon>
        <taxon>malvids</taxon>
        <taxon>Malvales</taxon>
        <taxon>Dipterocarpaceae</taxon>
        <taxon>Rubroshorea</taxon>
    </lineage>
</organism>
<keyword evidence="5 9" id="KW-0732">Signal</keyword>
<keyword evidence="8" id="KW-0325">Glycoprotein</keyword>
<dbReference type="InterPro" id="IPR032861">
    <property type="entry name" value="TAXi_N"/>
</dbReference>
<evidence type="ECO:0000256" key="2">
    <source>
        <dbReference type="ARBA" id="ARBA00007447"/>
    </source>
</evidence>
<dbReference type="InterPro" id="IPR001969">
    <property type="entry name" value="Aspartic_peptidase_AS"/>
</dbReference>
<sequence length="432" mass="46442">MASACILCSLLFFAPFLTEAATAGFTVDFIHRDSPLSPLYNPLETQFDRFYNAYHRSIARVNRLRTKSSSSKALQSHIIPSGGEYFMNFSIGTPPVEVFAIADTGSDLTWVQCKPCDQCYDQKSPLFDPEQSSTYKNVACGADSCHALGSSERSCDRKQDYCKYSYHYGDQSFTKGNVATENLTIGSTTGGPVSLPEIIFGCGHNNGGTFDGAGSGIVGLGGGPLSFVSQVSATIGGEFSYCLVPTSTSKATSKIIFGNSDGISSPGMATTPLIEKEPSTYYYVTLEAISVGNKRIPYATSSMEHGNMIVDSGTTLTLLDSELYDKLESALEEAINAERGSDPRGFLSPCFKEAGKGGALNLPVLTFHFTGADVQLQPYNTFAKVEDDLVCFAMVPSNDIAIFGNLAQMDIMVGYDLAKRTLSFAPTDCTKH</sequence>
<dbReference type="PROSITE" id="PS51767">
    <property type="entry name" value="PEPTIDASE_A1"/>
    <property type="match status" value="1"/>
</dbReference>
<keyword evidence="3" id="KW-0964">Secreted</keyword>
<dbReference type="FunFam" id="2.40.70.10:FF:000050">
    <property type="entry name" value="Aspartic proteinase CDR1"/>
    <property type="match status" value="1"/>
</dbReference>
<dbReference type="PROSITE" id="PS00141">
    <property type="entry name" value="ASP_PROTEASE"/>
    <property type="match status" value="2"/>
</dbReference>
<dbReference type="InterPro" id="IPR034161">
    <property type="entry name" value="Pepsin-like_plant"/>
</dbReference>
<keyword evidence="7" id="KW-0378">Hydrolase</keyword>
<dbReference type="SUPFAM" id="SSF50630">
    <property type="entry name" value="Acid proteases"/>
    <property type="match status" value="1"/>
</dbReference>
<dbReference type="InterPro" id="IPR051708">
    <property type="entry name" value="Plant_Aspart_Prot_A1"/>
</dbReference>
<dbReference type="Proteomes" id="UP001054252">
    <property type="component" value="Unassembled WGS sequence"/>
</dbReference>
<evidence type="ECO:0000256" key="9">
    <source>
        <dbReference type="SAM" id="SignalP"/>
    </source>
</evidence>
<keyword evidence="6" id="KW-0064">Aspartyl protease</keyword>
<dbReference type="InterPro" id="IPR032799">
    <property type="entry name" value="TAXi_C"/>
</dbReference>
<dbReference type="CDD" id="cd05476">
    <property type="entry name" value="pepsin_A_like_plant"/>
    <property type="match status" value="1"/>
</dbReference>
<accession>A0AAV5JGS1</accession>
<comment type="caution">
    <text evidence="11">The sequence shown here is derived from an EMBL/GenBank/DDBJ whole genome shotgun (WGS) entry which is preliminary data.</text>
</comment>
<name>A0AAV5JGS1_9ROSI</name>
<dbReference type="FunFam" id="2.40.70.10:FF:000016">
    <property type="entry name" value="Probable aspartic protease At2g35615"/>
    <property type="match status" value="1"/>
</dbReference>
<comment type="similarity">
    <text evidence="2">Belongs to the peptidase A1 family.</text>
</comment>
<evidence type="ECO:0000256" key="4">
    <source>
        <dbReference type="ARBA" id="ARBA00022670"/>
    </source>
</evidence>
<reference evidence="11 12" key="1">
    <citation type="journal article" date="2021" name="Commun. Biol.">
        <title>The genome of Shorea leprosula (Dipterocarpaceae) highlights the ecological relevance of drought in aseasonal tropical rainforests.</title>
        <authorList>
            <person name="Ng K.K.S."/>
            <person name="Kobayashi M.J."/>
            <person name="Fawcett J.A."/>
            <person name="Hatakeyama M."/>
            <person name="Paape T."/>
            <person name="Ng C.H."/>
            <person name="Ang C.C."/>
            <person name="Tnah L.H."/>
            <person name="Lee C.T."/>
            <person name="Nishiyama T."/>
            <person name="Sese J."/>
            <person name="O'Brien M.J."/>
            <person name="Copetti D."/>
            <person name="Mohd Noor M.I."/>
            <person name="Ong R.C."/>
            <person name="Putra M."/>
            <person name="Sireger I.Z."/>
            <person name="Indrioko S."/>
            <person name="Kosugi Y."/>
            <person name="Izuno A."/>
            <person name="Isagi Y."/>
            <person name="Lee S.L."/>
            <person name="Shimizu K.K."/>
        </authorList>
    </citation>
    <scope>NUCLEOTIDE SEQUENCE [LARGE SCALE GENOMIC DNA]</scope>
    <source>
        <strain evidence="11">214</strain>
    </source>
</reference>
<keyword evidence="4" id="KW-0645">Protease</keyword>
<evidence type="ECO:0000313" key="11">
    <source>
        <dbReference type="EMBL" id="GKV10537.1"/>
    </source>
</evidence>
<dbReference type="Pfam" id="PF14541">
    <property type="entry name" value="TAXi_C"/>
    <property type="match status" value="1"/>
</dbReference>
<dbReference type="Gene3D" id="2.40.70.10">
    <property type="entry name" value="Acid Proteases"/>
    <property type="match status" value="2"/>
</dbReference>
<feature type="chain" id="PRO_5043383234" description="Peptidase A1 domain-containing protein" evidence="9">
    <location>
        <begin position="21"/>
        <end position="432"/>
    </location>
</feature>
<dbReference type="PANTHER" id="PTHR47967">
    <property type="entry name" value="OS07G0603500 PROTEIN-RELATED"/>
    <property type="match status" value="1"/>
</dbReference>